<dbReference type="RefSeq" id="WP_126693293.1">
    <property type="nucleotide sequence ID" value="NZ_RXOF01000005.1"/>
</dbReference>
<comment type="caution">
    <text evidence="2">The sequence shown here is derived from an EMBL/GenBank/DDBJ whole genome shotgun (WGS) entry which is preliminary data.</text>
</comment>
<name>A0A3S0H780_9BACT</name>
<protein>
    <recommendedName>
        <fullName evidence="4">Lipoprotein</fullName>
    </recommendedName>
</protein>
<organism evidence="2 3">
    <name type="scientific">Hymenobacter gummosus</name>
    <dbReference type="NCBI Taxonomy" id="1776032"/>
    <lineage>
        <taxon>Bacteria</taxon>
        <taxon>Pseudomonadati</taxon>
        <taxon>Bacteroidota</taxon>
        <taxon>Cytophagia</taxon>
        <taxon>Cytophagales</taxon>
        <taxon>Hymenobacteraceae</taxon>
        <taxon>Hymenobacter</taxon>
    </lineage>
</organism>
<gene>
    <name evidence="2" type="ORF">EJV47_11490</name>
</gene>
<keyword evidence="3" id="KW-1185">Reference proteome</keyword>
<feature type="chain" id="PRO_5018791599" description="Lipoprotein" evidence="1">
    <location>
        <begin position="21"/>
        <end position="217"/>
    </location>
</feature>
<keyword evidence="1" id="KW-0732">Signal</keyword>
<reference evidence="2 3" key="1">
    <citation type="submission" date="2018-12" db="EMBL/GenBank/DDBJ databases">
        <title>Hymenobacter gummosus sp. nov., isolated from a spring.</title>
        <authorList>
            <person name="Nie L."/>
        </authorList>
    </citation>
    <scope>NUCLEOTIDE SEQUENCE [LARGE SCALE GENOMIC DNA]</scope>
    <source>
        <strain evidence="2 3">KCTC 52166</strain>
    </source>
</reference>
<feature type="signal peptide" evidence="1">
    <location>
        <begin position="1"/>
        <end position="20"/>
    </location>
</feature>
<dbReference type="AlphaFoldDB" id="A0A3S0H780"/>
<dbReference type="Gene3D" id="3.40.50.10610">
    <property type="entry name" value="ABC-type transport auxiliary lipoprotein component"/>
    <property type="match status" value="1"/>
</dbReference>
<evidence type="ECO:0008006" key="4">
    <source>
        <dbReference type="Google" id="ProtNLM"/>
    </source>
</evidence>
<dbReference type="EMBL" id="RXOF01000005">
    <property type="protein sequence ID" value="RTQ50243.1"/>
    <property type="molecule type" value="Genomic_DNA"/>
</dbReference>
<accession>A0A3S0H780</accession>
<evidence type="ECO:0000313" key="3">
    <source>
        <dbReference type="Proteomes" id="UP000282184"/>
    </source>
</evidence>
<dbReference type="Proteomes" id="UP000282184">
    <property type="component" value="Unassembled WGS sequence"/>
</dbReference>
<proteinExistence type="predicted"/>
<evidence type="ECO:0000313" key="2">
    <source>
        <dbReference type="EMBL" id="RTQ50243.1"/>
    </source>
</evidence>
<evidence type="ECO:0000256" key="1">
    <source>
        <dbReference type="SAM" id="SignalP"/>
    </source>
</evidence>
<sequence>MRISTLKALAVLMLALWCTACGPNIYLSQDFRTYATKHKRVAILPSAVIIELRPNQAKHTSAEQMRAMERQSGIDFQEKIFAWLLRRGQKQAYTVEFQDVTQTNALLAKQGINYEDLRKHSPQELSQILGVDAVMTSSVRTSKPMSDGAAVAVGLLVGAWGATNQANITMNIHESGQGKLMWKYDFVASGSVGSSSASLVNALMRNASRKFPYTTKS</sequence>
<dbReference type="OrthoDB" id="669636at2"/>